<evidence type="ECO:0000259" key="3">
    <source>
        <dbReference type="Pfam" id="PF05970"/>
    </source>
</evidence>
<keyword evidence="1" id="KW-0347">Helicase</keyword>
<evidence type="ECO:0000313" key="6">
    <source>
        <dbReference type="EMBL" id="TFY81855.1"/>
    </source>
</evidence>
<dbReference type="CDD" id="cd18809">
    <property type="entry name" value="SF1_C_RecD"/>
    <property type="match status" value="1"/>
</dbReference>
<feature type="region of interest" description="Disordered" evidence="2">
    <location>
        <begin position="1"/>
        <end position="31"/>
    </location>
</feature>
<keyword evidence="7" id="KW-1185">Reference proteome</keyword>
<evidence type="ECO:0000259" key="5">
    <source>
        <dbReference type="Pfam" id="PF20209"/>
    </source>
</evidence>
<dbReference type="OrthoDB" id="2986975at2759"/>
<dbReference type="InterPro" id="IPR046700">
    <property type="entry name" value="DUF6570"/>
</dbReference>
<dbReference type="Pfam" id="PF05970">
    <property type="entry name" value="PIF1"/>
    <property type="match status" value="1"/>
</dbReference>
<dbReference type="Pfam" id="PF14214">
    <property type="entry name" value="Helitron_like_N"/>
    <property type="match status" value="1"/>
</dbReference>
<keyword evidence="1" id="KW-0547">Nucleotide-binding</keyword>
<feature type="domain" description="DUF6570" evidence="5">
    <location>
        <begin position="239"/>
        <end position="383"/>
    </location>
</feature>
<keyword evidence="1" id="KW-0378">Hydrolase</keyword>
<evidence type="ECO:0000256" key="1">
    <source>
        <dbReference type="RuleBase" id="RU363044"/>
    </source>
</evidence>
<feature type="compositionally biased region" description="Acidic residues" evidence="2">
    <location>
        <begin position="419"/>
        <end position="429"/>
    </location>
</feature>
<dbReference type="InterPro" id="IPR010285">
    <property type="entry name" value="DNA_helicase_pif1-like_DEAD"/>
</dbReference>
<organism evidence="6 7">
    <name type="scientific">Hericium alpestre</name>
    <dbReference type="NCBI Taxonomy" id="135208"/>
    <lineage>
        <taxon>Eukaryota</taxon>
        <taxon>Fungi</taxon>
        <taxon>Dikarya</taxon>
        <taxon>Basidiomycota</taxon>
        <taxon>Agaricomycotina</taxon>
        <taxon>Agaricomycetes</taxon>
        <taxon>Russulales</taxon>
        <taxon>Hericiaceae</taxon>
        <taxon>Hericium</taxon>
    </lineage>
</organism>
<feature type="compositionally biased region" description="Polar residues" evidence="2">
    <location>
        <begin position="981"/>
        <end position="992"/>
    </location>
</feature>
<comment type="cofactor">
    <cofactor evidence="1">
        <name>Mg(2+)</name>
        <dbReference type="ChEBI" id="CHEBI:18420"/>
    </cofactor>
</comment>
<evidence type="ECO:0000313" key="7">
    <source>
        <dbReference type="Proteomes" id="UP000298061"/>
    </source>
</evidence>
<dbReference type="Proteomes" id="UP000298061">
    <property type="component" value="Unassembled WGS sequence"/>
</dbReference>
<feature type="region of interest" description="Disordered" evidence="2">
    <location>
        <begin position="978"/>
        <end position="1009"/>
    </location>
</feature>
<feature type="compositionally biased region" description="Acidic residues" evidence="2">
    <location>
        <begin position="993"/>
        <end position="1002"/>
    </location>
</feature>
<feature type="region of interest" description="Disordered" evidence="2">
    <location>
        <begin position="856"/>
        <end position="906"/>
    </location>
</feature>
<dbReference type="GO" id="GO:0005524">
    <property type="term" value="F:ATP binding"/>
    <property type="evidence" value="ECO:0007669"/>
    <property type="project" value="UniProtKB-KW"/>
</dbReference>
<dbReference type="InterPro" id="IPR025476">
    <property type="entry name" value="Helitron_helicase-like"/>
</dbReference>
<feature type="region of interest" description="Disordered" evidence="2">
    <location>
        <begin position="1085"/>
        <end position="1140"/>
    </location>
</feature>
<name>A0A4Z0A550_9AGAM</name>
<feature type="compositionally biased region" description="Polar residues" evidence="2">
    <location>
        <begin position="864"/>
        <end position="873"/>
    </location>
</feature>
<comment type="similarity">
    <text evidence="1">Belongs to the helicase family.</text>
</comment>
<dbReference type="Gene3D" id="3.40.50.300">
    <property type="entry name" value="P-loop containing nucleotide triphosphate hydrolases"/>
    <property type="match status" value="1"/>
</dbReference>
<proteinExistence type="inferred from homology"/>
<protein>
    <recommendedName>
        <fullName evidence="1">ATP-dependent DNA helicase</fullName>
        <ecNumber evidence="1">5.6.2.3</ecNumber>
    </recommendedName>
</protein>
<sequence>MAPTPSTAASEPSMPPPLPSALPTRDAREEELSKLGTKELLARLKAIGMKLTRDERKTKPNIVHAILSRAPEHELAFLSGLARQKDSPAMETSRKRKRQNIAQTSRRTAPRIDPEPVLNDEDLLDDPISQFLRIPTENELLACYRDFYEATSNTGVAFGICAVCARERSVHDDGLELISISDIPNPTRLTPASDLQHPEHKLINGMLLDEAGITRDGDSTSVAICQQCEAALKDSRSLKPPKYSLANNMWIGGIPLQLRTLTFSEQLLIAVLYPRVFVFKLSPKRAHGRRDQTMQRGIRGNVSTYEQDIEGIASMTQGNLMPRPPAILASIMSVTFIGTGSLPKDWLHSTFRVRRRVVLDALSWLKEHNPKYYGNIEISDARIGQLPEDNVPDEILANVRQSTDIGVLDEEHSGYVPREDEEPDVGNQEDESRRHNEHARSNMNTSMQEHEDGDEPDVIPLHVSGVLDTDLSNMTASELMSYGLANLWEEGLEGGYAIFAGEKIDLDAFMATLGPDKVRRAENIASDPYAAATFFHFMIGVILETLFKVKVTGGNRVSSGTGVFGRIAAYFGTVESQARGTLHLHMLLWLEGSPSADEMDRLLKSEEFCQRIKDYIDANMRAYLPGFESEENVKSIPNEVEIAYSRPPNPDSPDYKQELKTFELRVARAKQVHSCEMRRCLLPNGRGGLRCKRRAPFELAKEAFMNEAGEWGPKRLYEFMNNWNPSISICVRCNNDCKLLPNGRDTKNVTFYVTGYSAKKQGKNHNVSALVAKGHAFHVERSEYIDNLLDDQRKLLIRVLQRINREQELAAVMVISYLMGWGDTFKSHHYTAIFWSSFVGALLKAFPNLKLGVSSRSNIHDSSTRPSDQSTSNSEEEPNIEDQLQSRADRDAQDAEDGNDVVTLDSDSSGHLYTKCQMTDYGLRGDELSDYNVMEFFVNTIPMMTMISKDDLAGLAINVFAIGVNILTECESAAREHGASADSSALPHQSESVPDENLELGEDAPPTATLQGFTEEGLAALQADQTSPREALHAHIAVQHALHAGIFTDDIDQGSWTARPSSDIGIDRAEENHLHNLLRWKEQMESDVTRQNTHSNIPLSSQPSDADLGSSDGGRVSQLREQDPDSFKEEEEETGPLVASLNAGSEIALLPVAPSELKTDQRRAYEFVTWHLEQHLAGMPVPPLRLLIHGEGGTGKSKVIQTITEYFATRRVSHKLIKAAYTGVAASLIDGKTTHTIGMISQRGNQLSDESKAKLSEFWTHYEYLILDECSMLSKTFLAKLSRHIGVGKQKPGASNSSLSFGGINVILCGDFHQFPPVAVANHEALYLPADLTRDSLDSQIGRAIYEEFKDVIILKEQMRVTDSVWHKFLQNLRYGRIQQDDLDMLRTLIISNPNCPPIDFAVAPWDSAALVTPRHAVRKQWNEAATRKHCEKTGQRMFICKADDAVNDRAFRPLTLAERYGVAIRAARTNVEGGNKKKRRQDLPETIELSVGMNVMVTTNVETDLDVTNGARGDVVGIVLHPEEPAFGDEPIVHLKHLPIYILVKMRRTRATRLAGLDESVIPIEPGVQTFQIKIPTRLTKANTRRVRRRQFPMTAAYAFTDYRSQGQTIPHVIVDIASPPSGKLSLFNLYVALSRSSGRDTIRLLRDFDDDKFLASHRPELAQEDDRLMRMDEATKEWWSKMRQR</sequence>
<feature type="region of interest" description="Disordered" evidence="2">
    <location>
        <begin position="84"/>
        <end position="118"/>
    </location>
</feature>
<feature type="compositionally biased region" description="Polar residues" evidence="2">
    <location>
        <begin position="1089"/>
        <end position="1104"/>
    </location>
</feature>
<dbReference type="PANTHER" id="PTHR47642:SF6">
    <property type="entry name" value="ATP-DEPENDENT DNA HELICASE"/>
    <property type="match status" value="1"/>
</dbReference>
<feature type="domain" description="DNA helicase Pif1-like DEAD-box helicase" evidence="3">
    <location>
        <begin position="1185"/>
        <end position="1363"/>
    </location>
</feature>
<dbReference type="GO" id="GO:0000723">
    <property type="term" value="P:telomere maintenance"/>
    <property type="evidence" value="ECO:0007669"/>
    <property type="project" value="InterPro"/>
</dbReference>
<feature type="compositionally biased region" description="Basic and acidic residues" evidence="2">
    <location>
        <begin position="1118"/>
        <end position="1127"/>
    </location>
</feature>
<keyword evidence="1" id="KW-0233">DNA recombination</keyword>
<dbReference type="STRING" id="135208.A0A4Z0A550"/>
<reference evidence="6 7" key="1">
    <citation type="submission" date="2019-02" db="EMBL/GenBank/DDBJ databases">
        <title>Genome sequencing of the rare red list fungi Hericium alpestre (H. flagellum).</title>
        <authorList>
            <person name="Buettner E."/>
            <person name="Kellner H."/>
        </authorList>
    </citation>
    <scope>NUCLEOTIDE SEQUENCE [LARGE SCALE GENOMIC DNA]</scope>
    <source>
        <strain evidence="6 7">DSM 108284</strain>
    </source>
</reference>
<evidence type="ECO:0000256" key="2">
    <source>
        <dbReference type="SAM" id="MobiDB-lite"/>
    </source>
</evidence>
<keyword evidence="1" id="KW-0227">DNA damage</keyword>
<dbReference type="SUPFAM" id="SSF52540">
    <property type="entry name" value="P-loop containing nucleoside triphosphate hydrolases"/>
    <property type="match status" value="2"/>
</dbReference>
<comment type="catalytic activity">
    <reaction evidence="1">
        <text>ATP + H2O = ADP + phosphate + H(+)</text>
        <dbReference type="Rhea" id="RHEA:13065"/>
        <dbReference type="ChEBI" id="CHEBI:15377"/>
        <dbReference type="ChEBI" id="CHEBI:15378"/>
        <dbReference type="ChEBI" id="CHEBI:30616"/>
        <dbReference type="ChEBI" id="CHEBI:43474"/>
        <dbReference type="ChEBI" id="CHEBI:456216"/>
        <dbReference type="EC" id="5.6.2.3"/>
    </reaction>
</comment>
<dbReference type="InterPro" id="IPR027417">
    <property type="entry name" value="P-loop_NTPase"/>
</dbReference>
<dbReference type="InterPro" id="IPR051055">
    <property type="entry name" value="PIF1_helicase"/>
</dbReference>
<dbReference type="GO" id="GO:0016887">
    <property type="term" value="F:ATP hydrolysis activity"/>
    <property type="evidence" value="ECO:0007669"/>
    <property type="project" value="RHEA"/>
</dbReference>
<comment type="caution">
    <text evidence="6">The sequence shown here is derived from an EMBL/GenBank/DDBJ whole genome shotgun (WGS) entry which is preliminary data.</text>
</comment>
<dbReference type="PANTHER" id="PTHR47642">
    <property type="entry name" value="ATP-DEPENDENT DNA HELICASE"/>
    <property type="match status" value="1"/>
</dbReference>
<dbReference type="EMBL" id="SFCI01000167">
    <property type="protein sequence ID" value="TFY81855.1"/>
    <property type="molecule type" value="Genomic_DNA"/>
</dbReference>
<feature type="domain" description="Helitron helicase-like" evidence="4">
    <location>
        <begin position="520"/>
        <end position="588"/>
    </location>
</feature>
<feature type="region of interest" description="Disordered" evidence="2">
    <location>
        <begin position="407"/>
        <end position="460"/>
    </location>
</feature>
<dbReference type="EC" id="5.6.2.3" evidence="1"/>
<keyword evidence="1" id="KW-0067">ATP-binding</keyword>
<dbReference type="Pfam" id="PF20209">
    <property type="entry name" value="DUF6570"/>
    <property type="match status" value="1"/>
</dbReference>
<evidence type="ECO:0000259" key="4">
    <source>
        <dbReference type="Pfam" id="PF14214"/>
    </source>
</evidence>
<accession>A0A4Z0A550</accession>
<dbReference type="GO" id="GO:0006281">
    <property type="term" value="P:DNA repair"/>
    <property type="evidence" value="ECO:0007669"/>
    <property type="project" value="UniProtKB-KW"/>
</dbReference>
<gene>
    <name evidence="6" type="ORF">EWM64_g2158</name>
</gene>
<dbReference type="GO" id="GO:0006310">
    <property type="term" value="P:DNA recombination"/>
    <property type="evidence" value="ECO:0007669"/>
    <property type="project" value="UniProtKB-KW"/>
</dbReference>
<keyword evidence="1" id="KW-0234">DNA repair</keyword>
<dbReference type="GO" id="GO:0043139">
    <property type="term" value="F:5'-3' DNA helicase activity"/>
    <property type="evidence" value="ECO:0007669"/>
    <property type="project" value="UniProtKB-EC"/>
</dbReference>
<feature type="compositionally biased region" description="Basic and acidic residues" evidence="2">
    <location>
        <begin position="430"/>
        <end position="440"/>
    </location>
</feature>